<accession>A0ABS4UIW8</accession>
<dbReference type="InterPro" id="IPR024344">
    <property type="entry name" value="MDMPI_metal-binding"/>
</dbReference>
<dbReference type="NCBIfam" id="TIGR03083">
    <property type="entry name" value="maleylpyruvate isomerase family mycothiol-dependent enzyme"/>
    <property type="match status" value="1"/>
</dbReference>
<dbReference type="Gene3D" id="1.20.120.450">
    <property type="entry name" value="dinb family like domain"/>
    <property type="match status" value="1"/>
</dbReference>
<organism evidence="2 3">
    <name type="scientific">Kribbella aluminosa</name>
    <dbReference type="NCBI Taxonomy" id="416017"/>
    <lineage>
        <taxon>Bacteria</taxon>
        <taxon>Bacillati</taxon>
        <taxon>Actinomycetota</taxon>
        <taxon>Actinomycetes</taxon>
        <taxon>Propionibacteriales</taxon>
        <taxon>Kribbellaceae</taxon>
        <taxon>Kribbella</taxon>
    </lineage>
</organism>
<evidence type="ECO:0000313" key="2">
    <source>
        <dbReference type="EMBL" id="MBP2351553.1"/>
    </source>
</evidence>
<dbReference type="Proteomes" id="UP000755585">
    <property type="component" value="Unassembled WGS sequence"/>
</dbReference>
<dbReference type="RefSeq" id="WP_209694439.1">
    <property type="nucleotide sequence ID" value="NZ_BAAAVU010000021.1"/>
</dbReference>
<dbReference type="Pfam" id="PF11716">
    <property type="entry name" value="MDMPI_N"/>
    <property type="match status" value="1"/>
</dbReference>
<protein>
    <submittedName>
        <fullName evidence="2">Uncharacterized protein (TIGR03083 family)</fullName>
    </submittedName>
</protein>
<evidence type="ECO:0000313" key="3">
    <source>
        <dbReference type="Proteomes" id="UP000755585"/>
    </source>
</evidence>
<proteinExistence type="predicted"/>
<dbReference type="InterPro" id="IPR017517">
    <property type="entry name" value="Maleyloyr_isom"/>
</dbReference>
<gene>
    <name evidence="2" type="ORF">JOF29_002636</name>
</gene>
<dbReference type="InterPro" id="IPR034660">
    <property type="entry name" value="DinB/YfiT-like"/>
</dbReference>
<keyword evidence="3" id="KW-1185">Reference proteome</keyword>
<name>A0ABS4UIW8_9ACTN</name>
<evidence type="ECO:0000259" key="1">
    <source>
        <dbReference type="Pfam" id="PF11716"/>
    </source>
</evidence>
<dbReference type="SUPFAM" id="SSF109854">
    <property type="entry name" value="DinB/YfiT-like putative metalloenzymes"/>
    <property type="match status" value="1"/>
</dbReference>
<comment type="caution">
    <text evidence="2">The sequence shown here is derived from an EMBL/GenBank/DDBJ whole genome shotgun (WGS) entry which is preliminary data.</text>
</comment>
<dbReference type="EMBL" id="JAGINT010000001">
    <property type="protein sequence ID" value="MBP2351553.1"/>
    <property type="molecule type" value="Genomic_DNA"/>
</dbReference>
<feature type="domain" description="Mycothiol-dependent maleylpyruvate isomerase metal-binding" evidence="1">
    <location>
        <begin position="12"/>
        <end position="98"/>
    </location>
</feature>
<sequence length="222" mass="23754">MTDPRRSAELYHAGRARMAAAVQGLSAEDLDRQVPACPQWSVQDLIAHLTGVAADFATGNLVGAPRPPWTAAQVATRQNLPIAEVLDEWATAGSALEAVIVGGTTSHPLVCNPYVDAAVHEADLHGAIGSGRPPAELWLAALDWMLDEPGPLTVITPDGTYSAGSEAPAATVRTSSYELFRAIFGRRSKAQIQNWDWDDPEHARAWTPAPAWFPQTSVSLND</sequence>
<reference evidence="2 3" key="1">
    <citation type="submission" date="2021-03" db="EMBL/GenBank/DDBJ databases">
        <title>Sequencing the genomes of 1000 actinobacteria strains.</title>
        <authorList>
            <person name="Klenk H.-P."/>
        </authorList>
    </citation>
    <scope>NUCLEOTIDE SEQUENCE [LARGE SCALE GENOMIC DNA]</scope>
    <source>
        <strain evidence="2 3">DSM 18824</strain>
    </source>
</reference>